<dbReference type="Proteomes" id="UP000554482">
    <property type="component" value="Unassembled WGS sequence"/>
</dbReference>
<reference evidence="4 5" key="1">
    <citation type="submission" date="2020-06" db="EMBL/GenBank/DDBJ databases">
        <title>Transcriptomic and genomic resources for Thalictrum thalictroides and T. hernandezii: Facilitating candidate gene discovery in an emerging model plant lineage.</title>
        <authorList>
            <person name="Arias T."/>
            <person name="Riano-Pachon D.M."/>
            <person name="Di Stilio V.S."/>
        </authorList>
    </citation>
    <scope>NUCLEOTIDE SEQUENCE [LARGE SCALE GENOMIC DNA]</scope>
    <source>
        <strain evidence="5">cv. WT478/WT964</strain>
        <tissue evidence="4">Leaves</tissue>
    </source>
</reference>
<sequence length="132" mass="14551">MDPSLEPHTDAWTLSSVHMVAELAFRCLALHRDMRPSMIEVAAELECIRFSSWGPTEENECLGSSFASEKSQGLACRKVGMDSRRLVLPLRSSTTMVPLEEVTDSSPISVYDPWASEQNSPSGNSLLDNAIH</sequence>
<dbReference type="OrthoDB" id="4062651at2759"/>
<dbReference type="GO" id="GO:0016301">
    <property type="term" value="F:kinase activity"/>
    <property type="evidence" value="ECO:0007669"/>
    <property type="project" value="UniProtKB-KW"/>
</dbReference>
<protein>
    <submittedName>
        <fullName evidence="4">Wall-associated receptor kinase-like</fullName>
    </submittedName>
</protein>
<keyword evidence="4" id="KW-0418">Kinase</keyword>
<organism evidence="4 5">
    <name type="scientific">Thalictrum thalictroides</name>
    <name type="common">Rue-anemone</name>
    <name type="synonym">Anemone thalictroides</name>
    <dbReference type="NCBI Taxonomy" id="46969"/>
    <lineage>
        <taxon>Eukaryota</taxon>
        <taxon>Viridiplantae</taxon>
        <taxon>Streptophyta</taxon>
        <taxon>Embryophyta</taxon>
        <taxon>Tracheophyta</taxon>
        <taxon>Spermatophyta</taxon>
        <taxon>Magnoliopsida</taxon>
        <taxon>Ranunculales</taxon>
        <taxon>Ranunculaceae</taxon>
        <taxon>Thalictroideae</taxon>
        <taxon>Thalictrum</taxon>
    </lineage>
</organism>
<dbReference type="EMBL" id="JABWDY010019999">
    <property type="protein sequence ID" value="KAF5193475.1"/>
    <property type="molecule type" value="Genomic_DNA"/>
</dbReference>
<keyword evidence="2" id="KW-0067">ATP-binding</keyword>
<name>A0A7J6WAS1_THATH</name>
<gene>
    <name evidence="4" type="ORF">FRX31_016939</name>
</gene>
<feature type="compositionally biased region" description="Polar residues" evidence="3">
    <location>
        <begin position="116"/>
        <end position="132"/>
    </location>
</feature>
<evidence type="ECO:0000313" key="5">
    <source>
        <dbReference type="Proteomes" id="UP000554482"/>
    </source>
</evidence>
<proteinExistence type="predicted"/>
<keyword evidence="4" id="KW-0675">Receptor</keyword>
<dbReference type="GO" id="GO:0005524">
    <property type="term" value="F:ATP binding"/>
    <property type="evidence" value="ECO:0007669"/>
    <property type="project" value="UniProtKB-KW"/>
</dbReference>
<keyword evidence="4" id="KW-0808">Transferase</keyword>
<keyword evidence="1" id="KW-0547">Nucleotide-binding</keyword>
<accession>A0A7J6WAS1</accession>
<evidence type="ECO:0000313" key="4">
    <source>
        <dbReference type="EMBL" id="KAF5193475.1"/>
    </source>
</evidence>
<evidence type="ECO:0000256" key="2">
    <source>
        <dbReference type="ARBA" id="ARBA00022840"/>
    </source>
</evidence>
<feature type="region of interest" description="Disordered" evidence="3">
    <location>
        <begin position="103"/>
        <end position="132"/>
    </location>
</feature>
<comment type="caution">
    <text evidence="4">The sequence shown here is derived from an EMBL/GenBank/DDBJ whole genome shotgun (WGS) entry which is preliminary data.</text>
</comment>
<keyword evidence="5" id="KW-1185">Reference proteome</keyword>
<dbReference type="PANTHER" id="PTHR46008:SF62">
    <property type="entry name" value="PROTEIN KINASE DOMAIN-CONTAINING PROTEIN"/>
    <property type="match status" value="1"/>
</dbReference>
<evidence type="ECO:0000256" key="3">
    <source>
        <dbReference type="SAM" id="MobiDB-lite"/>
    </source>
</evidence>
<evidence type="ECO:0000256" key="1">
    <source>
        <dbReference type="ARBA" id="ARBA00022741"/>
    </source>
</evidence>
<dbReference type="PANTHER" id="PTHR46008">
    <property type="entry name" value="LEAF RUST 10 DISEASE-RESISTANCE LOCUS RECEPTOR-LIKE PROTEIN KINASE-LIKE 1.4"/>
    <property type="match status" value="1"/>
</dbReference>
<dbReference type="AlphaFoldDB" id="A0A7J6WAS1"/>